<evidence type="ECO:0000256" key="1">
    <source>
        <dbReference type="SAM" id="MobiDB-lite"/>
    </source>
</evidence>
<accession>A0AAJ1S0K1</accession>
<dbReference type="EMBL" id="JAUFSA010000001">
    <property type="protein sequence ID" value="MDP7733949.1"/>
    <property type="molecule type" value="Genomic_DNA"/>
</dbReference>
<evidence type="ECO:0000313" key="2">
    <source>
        <dbReference type="EMBL" id="MDP7733949.1"/>
    </source>
</evidence>
<name>A0AAJ1S0K1_9MYCO</name>
<dbReference type="AlphaFoldDB" id="A0AAJ1S0K1"/>
<gene>
    <name evidence="2" type="ORF">QXL92_04175</name>
</gene>
<dbReference type="Proteomes" id="UP001229081">
    <property type="component" value="Unassembled WGS sequence"/>
</dbReference>
<sequence length="100" mass="11263">MVRESEGKSASSGTDVRTACPRHCRTRQGANTPAEQVDWAGLPVNLDLAFSQNQRDKVYAQHLKFERDGRFRRRSQEVCICDLADHSGINQDTRKSASGW</sequence>
<organism evidence="2 3">
    <name type="scientific">Mycobacterium paragordonae</name>
    <dbReference type="NCBI Taxonomy" id="1389713"/>
    <lineage>
        <taxon>Bacteria</taxon>
        <taxon>Bacillati</taxon>
        <taxon>Actinomycetota</taxon>
        <taxon>Actinomycetes</taxon>
        <taxon>Mycobacteriales</taxon>
        <taxon>Mycobacteriaceae</taxon>
        <taxon>Mycobacterium</taxon>
    </lineage>
</organism>
<reference evidence="2" key="1">
    <citation type="submission" date="2023-06" db="EMBL/GenBank/DDBJ databases">
        <title>Identification of two novel mycobacterium reveal diversities and complexities of Mycobacterium gordonae clade.</title>
        <authorList>
            <person name="Matsumoto Y."/>
            <person name="Nakamura S."/>
            <person name="Motooka D."/>
            <person name="Fukushima K."/>
        </authorList>
    </citation>
    <scope>NUCLEOTIDE SEQUENCE</scope>
    <source>
        <strain evidence="2">TY812</strain>
    </source>
</reference>
<feature type="region of interest" description="Disordered" evidence="1">
    <location>
        <begin position="1"/>
        <end position="21"/>
    </location>
</feature>
<protein>
    <submittedName>
        <fullName evidence="2">Uncharacterized protein</fullName>
    </submittedName>
</protein>
<proteinExistence type="predicted"/>
<evidence type="ECO:0000313" key="3">
    <source>
        <dbReference type="Proteomes" id="UP001229081"/>
    </source>
</evidence>
<dbReference type="RefSeq" id="WP_370530832.1">
    <property type="nucleotide sequence ID" value="NZ_JAUFSA010000001.1"/>
</dbReference>
<comment type="caution">
    <text evidence="2">The sequence shown here is derived from an EMBL/GenBank/DDBJ whole genome shotgun (WGS) entry which is preliminary data.</text>
</comment>